<gene>
    <name evidence="1" type="ORF">CWO07_24245</name>
</gene>
<protein>
    <submittedName>
        <fullName evidence="1">Uncharacterized protein</fullName>
    </submittedName>
</protein>
<organism evidence="1 2">
    <name type="scientific">Vibrio splendidus</name>
    <dbReference type="NCBI Taxonomy" id="29497"/>
    <lineage>
        <taxon>Bacteria</taxon>
        <taxon>Pseudomonadati</taxon>
        <taxon>Pseudomonadota</taxon>
        <taxon>Gammaproteobacteria</taxon>
        <taxon>Vibrionales</taxon>
        <taxon>Vibrionaceae</taxon>
        <taxon>Vibrio</taxon>
    </lineage>
</organism>
<dbReference type="AlphaFoldDB" id="A0A2T5EJC7"/>
<evidence type="ECO:0000313" key="2">
    <source>
        <dbReference type="Proteomes" id="UP000244197"/>
    </source>
</evidence>
<proteinExistence type="predicted"/>
<evidence type="ECO:0000313" key="1">
    <source>
        <dbReference type="EMBL" id="PTP20225.1"/>
    </source>
</evidence>
<dbReference type="EMBL" id="PIFK01000086">
    <property type="protein sequence ID" value="PTP20225.1"/>
    <property type="molecule type" value="Genomic_DNA"/>
</dbReference>
<accession>A0A2T5EJC7</accession>
<dbReference type="Proteomes" id="UP000244197">
    <property type="component" value="Unassembled WGS sequence"/>
</dbReference>
<comment type="caution">
    <text evidence="1">The sequence shown here is derived from an EMBL/GenBank/DDBJ whole genome shotgun (WGS) entry which is preliminary data.</text>
</comment>
<sequence length="95" mass="11157">MGWRDDLILRAERLECGVHDTLTMMLCLPAVAKDFKFVFGVNVISLLFKEDYIMTERTYPYVEDGYVYCKSFKHWRSGKQVFPKTAKCFRFKIGG</sequence>
<reference evidence="1 2" key="1">
    <citation type="submission" date="2017-11" db="EMBL/GenBank/DDBJ databases">
        <title>Population delineation of vibrios coincides with oyster pathogenicity.</title>
        <authorList>
            <person name="Bruto M."/>
            <person name="Labreuche Y."/>
            <person name="James A."/>
            <person name="Piel D."/>
            <person name="Chenivesse S."/>
            <person name="Petton B."/>
            <person name="Polz M.F."/>
            <person name="Le Roux F."/>
        </authorList>
    </citation>
    <scope>NUCLEOTIDE SEQUENCE [LARGE SCALE GENOMIC DNA]</scope>
    <source>
        <strain evidence="1 2">FF_144</strain>
    </source>
</reference>
<name>A0A2T5EJC7_VIBSP</name>